<sequence>MSTTQDTALTFKRELVAKGVWAGHALDIIPLYSDHINGLCKDASDKVVRWIVRIYKAKFGEEWREKLIRASLMKGTLTN</sequence>
<dbReference type="Proteomes" id="UP000034164">
    <property type="component" value="Unassembled WGS sequence"/>
</dbReference>
<evidence type="ECO:0000313" key="1">
    <source>
        <dbReference type="EMBL" id="KKZ65061.1"/>
    </source>
</evidence>
<name>A0A0G2JA39_9EURO</name>
<accession>A0A0G2JA39</accession>
<evidence type="ECO:0000313" key="2">
    <source>
        <dbReference type="Proteomes" id="UP000034164"/>
    </source>
</evidence>
<organism evidence="1 2">
    <name type="scientific">[Emmonsia] crescens</name>
    <dbReference type="NCBI Taxonomy" id="73230"/>
    <lineage>
        <taxon>Eukaryota</taxon>
        <taxon>Fungi</taxon>
        <taxon>Dikarya</taxon>
        <taxon>Ascomycota</taxon>
        <taxon>Pezizomycotina</taxon>
        <taxon>Eurotiomycetes</taxon>
        <taxon>Eurotiomycetidae</taxon>
        <taxon>Onygenales</taxon>
        <taxon>Ajellomycetaceae</taxon>
        <taxon>Emergomyces</taxon>
    </lineage>
</organism>
<gene>
    <name evidence="1" type="ORF">EMCG_01301</name>
</gene>
<proteinExistence type="predicted"/>
<dbReference type="OrthoDB" id="2588098at2759"/>
<dbReference type="AlphaFoldDB" id="A0A0G2JA39"/>
<dbReference type="EMBL" id="LCZI01000702">
    <property type="protein sequence ID" value="KKZ65061.1"/>
    <property type="molecule type" value="Genomic_DNA"/>
</dbReference>
<reference evidence="2" key="1">
    <citation type="journal article" date="2015" name="PLoS Genet.">
        <title>The dynamic genome and transcriptome of the human fungal pathogen Blastomyces and close relative Emmonsia.</title>
        <authorList>
            <person name="Munoz J.F."/>
            <person name="Gauthier G.M."/>
            <person name="Desjardins C.A."/>
            <person name="Gallo J.E."/>
            <person name="Holder J."/>
            <person name="Sullivan T.D."/>
            <person name="Marty A.J."/>
            <person name="Carmen J.C."/>
            <person name="Chen Z."/>
            <person name="Ding L."/>
            <person name="Gujja S."/>
            <person name="Magrini V."/>
            <person name="Misas E."/>
            <person name="Mitreva M."/>
            <person name="Priest M."/>
            <person name="Saif S."/>
            <person name="Whiston E.A."/>
            <person name="Young S."/>
            <person name="Zeng Q."/>
            <person name="Goldman W.E."/>
            <person name="Mardis E.R."/>
            <person name="Taylor J.W."/>
            <person name="McEwen J.G."/>
            <person name="Clay O.K."/>
            <person name="Klein B.S."/>
            <person name="Cuomo C.A."/>
        </authorList>
    </citation>
    <scope>NUCLEOTIDE SEQUENCE [LARGE SCALE GENOMIC DNA]</scope>
    <source>
        <strain evidence="2">UAMH 3008</strain>
    </source>
</reference>
<dbReference type="VEuPathDB" id="FungiDB:EMCG_01301"/>
<protein>
    <submittedName>
        <fullName evidence="1">Uncharacterized protein</fullName>
    </submittedName>
</protein>
<comment type="caution">
    <text evidence="1">The sequence shown here is derived from an EMBL/GenBank/DDBJ whole genome shotgun (WGS) entry which is preliminary data.</text>
</comment>